<protein>
    <submittedName>
        <fullName evidence="2">Uncharacterized protein</fullName>
    </submittedName>
</protein>
<evidence type="ECO:0000313" key="3">
    <source>
        <dbReference type="Proteomes" id="UP000054466"/>
    </source>
</evidence>
<feature type="region of interest" description="Disordered" evidence="1">
    <location>
        <begin position="1"/>
        <end position="24"/>
    </location>
</feature>
<dbReference type="VEuPathDB" id="FungiDB:PV07_07339"/>
<organism evidence="2 3">
    <name type="scientific">Cladophialophora immunda</name>
    <dbReference type="NCBI Taxonomy" id="569365"/>
    <lineage>
        <taxon>Eukaryota</taxon>
        <taxon>Fungi</taxon>
        <taxon>Dikarya</taxon>
        <taxon>Ascomycota</taxon>
        <taxon>Pezizomycotina</taxon>
        <taxon>Eurotiomycetes</taxon>
        <taxon>Chaetothyriomycetidae</taxon>
        <taxon>Chaetothyriales</taxon>
        <taxon>Herpotrichiellaceae</taxon>
        <taxon>Cladophialophora</taxon>
    </lineage>
</organism>
<dbReference type="RefSeq" id="XP_016247830.1">
    <property type="nucleotide sequence ID" value="XM_016394411.1"/>
</dbReference>
<dbReference type="EMBL" id="KN847043">
    <property type="protein sequence ID" value="KIW27614.1"/>
    <property type="molecule type" value="Genomic_DNA"/>
</dbReference>
<reference evidence="2 3" key="1">
    <citation type="submission" date="2015-01" db="EMBL/GenBank/DDBJ databases">
        <title>The Genome Sequence of Cladophialophora immunda CBS83496.</title>
        <authorList>
            <consortium name="The Broad Institute Genomics Platform"/>
            <person name="Cuomo C."/>
            <person name="de Hoog S."/>
            <person name="Gorbushina A."/>
            <person name="Stielow B."/>
            <person name="Teixiera M."/>
            <person name="Abouelleil A."/>
            <person name="Chapman S.B."/>
            <person name="Priest M."/>
            <person name="Young S.K."/>
            <person name="Wortman J."/>
            <person name="Nusbaum C."/>
            <person name="Birren B."/>
        </authorList>
    </citation>
    <scope>NUCLEOTIDE SEQUENCE [LARGE SCALE GENOMIC DNA]</scope>
    <source>
        <strain evidence="2 3">CBS 83496</strain>
    </source>
</reference>
<evidence type="ECO:0000313" key="2">
    <source>
        <dbReference type="EMBL" id="KIW27614.1"/>
    </source>
</evidence>
<feature type="region of interest" description="Disordered" evidence="1">
    <location>
        <begin position="132"/>
        <end position="213"/>
    </location>
</feature>
<accession>A0A0D2CV95</accession>
<dbReference type="GeneID" id="27346533"/>
<evidence type="ECO:0000256" key="1">
    <source>
        <dbReference type="SAM" id="MobiDB-lite"/>
    </source>
</evidence>
<feature type="compositionally biased region" description="Basic and acidic residues" evidence="1">
    <location>
        <begin position="169"/>
        <end position="183"/>
    </location>
</feature>
<dbReference type="Proteomes" id="UP000054466">
    <property type="component" value="Unassembled WGS sequence"/>
</dbReference>
<name>A0A0D2CV95_9EURO</name>
<gene>
    <name evidence="2" type="ORF">PV07_07339</name>
</gene>
<feature type="compositionally biased region" description="Basic residues" evidence="1">
    <location>
        <begin position="147"/>
        <end position="168"/>
    </location>
</feature>
<proteinExistence type="predicted"/>
<feature type="compositionally biased region" description="Basic residues" evidence="1">
    <location>
        <begin position="41"/>
        <end position="58"/>
    </location>
</feature>
<dbReference type="HOGENOM" id="CLU_1057694_0_0_1"/>
<sequence>MGDHGTVSRPAARVPTGLHVSRGFGPDHRLLRLLCTLQPGPRRRQGHPGRRGRRPRPIHHPDPQGLPDSPPRPHGSPRPARTHRSGQGLQAPPRGRHRHGARLLDGAARHGRQGLLPPPRHARLLGRQLRQDPLPPARRHEPGQQGPHRRHGHAKTRGRGRPTRRRHGQHCDGHGRQGEDRRRVQQGPRGCRAEDGQDLAQLGGRRDGEHRRGHVARGDLLGEGVMNVSVEDVLVIGPCNPRTSEPMSLKQTWNRRPLGVKIH</sequence>
<feature type="region of interest" description="Disordered" evidence="1">
    <location>
        <begin position="36"/>
        <end position="98"/>
    </location>
</feature>
<dbReference type="AlphaFoldDB" id="A0A0D2CV95"/>
<keyword evidence="3" id="KW-1185">Reference proteome</keyword>